<comment type="caution">
    <text evidence="1">The sequence shown here is derived from an EMBL/GenBank/DDBJ whole genome shotgun (WGS) entry which is preliminary data.</text>
</comment>
<evidence type="ECO:0000313" key="1">
    <source>
        <dbReference type="EMBL" id="KAJ2795216.1"/>
    </source>
</evidence>
<reference evidence="1" key="1">
    <citation type="submission" date="2022-07" db="EMBL/GenBank/DDBJ databases">
        <title>Phylogenomic reconstructions and comparative analyses of Kickxellomycotina fungi.</title>
        <authorList>
            <person name="Reynolds N.K."/>
            <person name="Stajich J.E."/>
            <person name="Barry K."/>
            <person name="Grigoriev I.V."/>
            <person name="Crous P."/>
            <person name="Smith M.E."/>
        </authorList>
    </citation>
    <scope>NUCLEOTIDE SEQUENCE</scope>
    <source>
        <strain evidence="1">CBS 102833</strain>
    </source>
</reference>
<organism evidence="1 2">
    <name type="scientific">Coemansia furcata</name>
    <dbReference type="NCBI Taxonomy" id="417177"/>
    <lineage>
        <taxon>Eukaryota</taxon>
        <taxon>Fungi</taxon>
        <taxon>Fungi incertae sedis</taxon>
        <taxon>Zoopagomycota</taxon>
        <taxon>Kickxellomycotina</taxon>
        <taxon>Kickxellomycetes</taxon>
        <taxon>Kickxellales</taxon>
        <taxon>Kickxellaceae</taxon>
        <taxon>Coemansia</taxon>
    </lineage>
</organism>
<accession>A0ACC1KUI4</accession>
<keyword evidence="2" id="KW-1185">Reference proteome</keyword>
<proteinExistence type="predicted"/>
<evidence type="ECO:0000313" key="2">
    <source>
        <dbReference type="Proteomes" id="UP001140096"/>
    </source>
</evidence>
<feature type="non-terminal residue" evidence="1">
    <location>
        <position position="1"/>
    </location>
</feature>
<sequence>LIVRRRFHTSRRLFAEDSEEEGRATAENVILQRINSPTTTLHPSLSHLKVDKEPKQQQIQKDPISISSVSGIIDSVRETRAACQRSPWHRDNPADVVGEEEVSSFHFDTLEMVERLRGSGLTGAQAAAVTTVVKRRVHMDLARVQSLMLTKSDLENDAYLFRAALAELR</sequence>
<gene>
    <name evidence="1" type="ORF">H4S07_006545</name>
</gene>
<protein>
    <submittedName>
        <fullName evidence="1">Uncharacterized protein</fullName>
    </submittedName>
</protein>
<dbReference type="EMBL" id="JANBUP010003965">
    <property type="protein sequence ID" value="KAJ2795216.1"/>
    <property type="molecule type" value="Genomic_DNA"/>
</dbReference>
<feature type="non-terminal residue" evidence="1">
    <location>
        <position position="169"/>
    </location>
</feature>
<dbReference type="Proteomes" id="UP001140096">
    <property type="component" value="Unassembled WGS sequence"/>
</dbReference>
<name>A0ACC1KUI4_9FUNG</name>